<protein>
    <submittedName>
        <fullName evidence="1">Uncharacterized protein</fullName>
    </submittedName>
</protein>
<proteinExistence type="predicted"/>
<organism evidence="1 2">
    <name type="scientific">Mycena citricolor</name>
    <dbReference type="NCBI Taxonomy" id="2018698"/>
    <lineage>
        <taxon>Eukaryota</taxon>
        <taxon>Fungi</taxon>
        <taxon>Dikarya</taxon>
        <taxon>Basidiomycota</taxon>
        <taxon>Agaricomycotina</taxon>
        <taxon>Agaricomycetes</taxon>
        <taxon>Agaricomycetidae</taxon>
        <taxon>Agaricales</taxon>
        <taxon>Marasmiineae</taxon>
        <taxon>Mycenaceae</taxon>
        <taxon>Mycena</taxon>
    </lineage>
</organism>
<gene>
    <name evidence="1" type="ORF">MYCIT1_LOCUS24301</name>
</gene>
<evidence type="ECO:0000313" key="2">
    <source>
        <dbReference type="Proteomes" id="UP001295794"/>
    </source>
</evidence>
<dbReference type="EMBL" id="CAVNYO010000405">
    <property type="protein sequence ID" value="CAK5276186.1"/>
    <property type="molecule type" value="Genomic_DNA"/>
</dbReference>
<dbReference type="AlphaFoldDB" id="A0AAD2HHY9"/>
<comment type="caution">
    <text evidence="1">The sequence shown here is derived from an EMBL/GenBank/DDBJ whole genome shotgun (WGS) entry which is preliminary data.</text>
</comment>
<accession>A0AAD2HHY9</accession>
<sequence>MTGGGPSSTWGSPSGTCSGPAVVQVWPRGTPAGPTCPAANLCDPSRAPLSPIWFLLLRSFAESQFFHGANNQGKIKGIIYGMTTCSGIFRVGRGRRKFPGSCSSTDPRKLRPT</sequence>
<reference evidence="1" key="1">
    <citation type="submission" date="2023-11" db="EMBL/GenBank/DDBJ databases">
        <authorList>
            <person name="De Vega J J."/>
            <person name="De Vega J J."/>
        </authorList>
    </citation>
    <scope>NUCLEOTIDE SEQUENCE</scope>
</reference>
<keyword evidence="2" id="KW-1185">Reference proteome</keyword>
<evidence type="ECO:0000313" key="1">
    <source>
        <dbReference type="EMBL" id="CAK5276186.1"/>
    </source>
</evidence>
<dbReference type="Proteomes" id="UP001295794">
    <property type="component" value="Unassembled WGS sequence"/>
</dbReference>
<name>A0AAD2HHY9_9AGAR</name>